<sequence length="306" mass="33872">MESASSSGAPRIRTIDEPLVKVGRASGGRRSTRESLAEILAYRHLLRLLVNRELRAKYKNSSLGIVWSLVRPLAQLLIYYIAIGQFLGAARAIPDFAIFVFTGLTVWGLYSEIVSAGTTSVVGNSGLVKKVYLPREIFPLAAVGGALFNFMVQFLILVVATIVLARPPLHPELLYVPLSILVTVVFGTALALVLSAVNVYLRDVEHLVEIYVLIFFWLSPIVYSMALVNDVLHGSWVEELYLANPITLAIIGMQRAMWTAGSADPAQYWPAGLEWRMLVALVVGIIFLWIAQRVFSRLQSNFAQEL</sequence>
<organism evidence="11 12">
    <name type="scientific">Agromyces bracchium</name>
    <dbReference type="NCBI Taxonomy" id="88376"/>
    <lineage>
        <taxon>Bacteria</taxon>
        <taxon>Bacillati</taxon>
        <taxon>Actinomycetota</taxon>
        <taxon>Actinomycetes</taxon>
        <taxon>Micrococcales</taxon>
        <taxon>Microbacteriaceae</taxon>
        <taxon>Agromyces</taxon>
    </lineage>
</organism>
<keyword evidence="6 9" id="KW-0812">Transmembrane</keyword>
<name>A0A6I3M6N0_9MICO</name>
<comment type="caution">
    <text evidence="11">The sequence shown here is derived from an EMBL/GenBank/DDBJ whole genome shotgun (WGS) entry which is preliminary data.</text>
</comment>
<evidence type="ECO:0000256" key="6">
    <source>
        <dbReference type="ARBA" id="ARBA00022692"/>
    </source>
</evidence>
<evidence type="ECO:0000256" key="2">
    <source>
        <dbReference type="ARBA" id="ARBA00007783"/>
    </source>
</evidence>
<evidence type="ECO:0000256" key="5">
    <source>
        <dbReference type="ARBA" id="ARBA00022519"/>
    </source>
</evidence>
<feature type="transmembrane region" description="Helical" evidence="9">
    <location>
        <begin position="240"/>
        <end position="261"/>
    </location>
</feature>
<feature type="transmembrane region" description="Helical" evidence="9">
    <location>
        <begin position="207"/>
        <end position="228"/>
    </location>
</feature>
<dbReference type="PROSITE" id="PS51012">
    <property type="entry name" value="ABC_TM2"/>
    <property type="match status" value="1"/>
</dbReference>
<evidence type="ECO:0000256" key="7">
    <source>
        <dbReference type="ARBA" id="ARBA00022989"/>
    </source>
</evidence>
<evidence type="ECO:0000313" key="12">
    <source>
        <dbReference type="Proteomes" id="UP000433071"/>
    </source>
</evidence>
<feature type="transmembrane region" description="Helical" evidence="9">
    <location>
        <begin position="64"/>
        <end position="84"/>
    </location>
</feature>
<dbReference type="InterPro" id="IPR047817">
    <property type="entry name" value="ABC2_TM_bact-type"/>
</dbReference>
<dbReference type="AlphaFoldDB" id="A0A6I3M6N0"/>
<keyword evidence="12" id="KW-1185">Reference proteome</keyword>
<feature type="transmembrane region" description="Helical" evidence="9">
    <location>
        <begin position="96"/>
        <end position="117"/>
    </location>
</feature>
<evidence type="ECO:0000256" key="3">
    <source>
        <dbReference type="ARBA" id="ARBA00022448"/>
    </source>
</evidence>
<evidence type="ECO:0000259" key="10">
    <source>
        <dbReference type="PROSITE" id="PS51012"/>
    </source>
</evidence>
<accession>A0A6I3M6N0</accession>
<dbReference type="GO" id="GO:0140359">
    <property type="term" value="F:ABC-type transporter activity"/>
    <property type="evidence" value="ECO:0007669"/>
    <property type="project" value="InterPro"/>
</dbReference>
<evidence type="ECO:0000256" key="8">
    <source>
        <dbReference type="ARBA" id="ARBA00023136"/>
    </source>
</evidence>
<comment type="subcellular location">
    <subcellularLocation>
        <location evidence="1">Cell inner membrane</location>
        <topology evidence="1">Multi-pass membrane protein</topology>
    </subcellularLocation>
    <subcellularLocation>
        <location evidence="9">Cell membrane</location>
        <topology evidence="9">Multi-pass membrane protein</topology>
    </subcellularLocation>
</comment>
<dbReference type="PANTHER" id="PTHR30413:SF8">
    <property type="entry name" value="TRANSPORT PERMEASE PROTEIN"/>
    <property type="match status" value="1"/>
</dbReference>
<gene>
    <name evidence="11" type="ORF">GJ743_11030</name>
</gene>
<dbReference type="GO" id="GO:0005886">
    <property type="term" value="C:plasma membrane"/>
    <property type="evidence" value="ECO:0007669"/>
    <property type="project" value="UniProtKB-SubCell"/>
</dbReference>
<keyword evidence="8 9" id="KW-0472">Membrane</keyword>
<evidence type="ECO:0000256" key="9">
    <source>
        <dbReference type="RuleBase" id="RU361157"/>
    </source>
</evidence>
<evidence type="ECO:0000256" key="4">
    <source>
        <dbReference type="ARBA" id="ARBA00022475"/>
    </source>
</evidence>
<keyword evidence="3 9" id="KW-0813">Transport</keyword>
<feature type="transmembrane region" description="Helical" evidence="9">
    <location>
        <begin position="137"/>
        <end position="164"/>
    </location>
</feature>
<evidence type="ECO:0000313" key="11">
    <source>
        <dbReference type="EMBL" id="MTH68905.1"/>
    </source>
</evidence>
<dbReference type="PANTHER" id="PTHR30413">
    <property type="entry name" value="INNER MEMBRANE TRANSPORT PERMEASE"/>
    <property type="match status" value="1"/>
</dbReference>
<feature type="domain" description="ABC transmembrane type-2" evidence="10">
    <location>
        <begin position="63"/>
        <end position="298"/>
    </location>
</feature>
<evidence type="ECO:0000256" key="1">
    <source>
        <dbReference type="ARBA" id="ARBA00004429"/>
    </source>
</evidence>
<dbReference type="Proteomes" id="UP000433071">
    <property type="component" value="Unassembled WGS sequence"/>
</dbReference>
<dbReference type="EMBL" id="WMLB01000023">
    <property type="protein sequence ID" value="MTH68905.1"/>
    <property type="molecule type" value="Genomic_DNA"/>
</dbReference>
<dbReference type="RefSeq" id="WP_155051952.1">
    <property type="nucleotide sequence ID" value="NZ_BAAAIB010000002.1"/>
</dbReference>
<keyword evidence="4 9" id="KW-1003">Cell membrane</keyword>
<dbReference type="Pfam" id="PF01061">
    <property type="entry name" value="ABC2_membrane"/>
    <property type="match status" value="1"/>
</dbReference>
<reference evidence="11 12" key="1">
    <citation type="submission" date="2019-11" db="EMBL/GenBank/DDBJ databases">
        <title>Agromyces kandeliae sp. nov., isolated from mangrove soil.</title>
        <authorList>
            <person name="Wang R."/>
        </authorList>
    </citation>
    <scope>NUCLEOTIDE SEQUENCE [LARGE SCALE GENOMIC DNA]</scope>
    <source>
        <strain evidence="11 12">JCM 11433</strain>
    </source>
</reference>
<feature type="transmembrane region" description="Helical" evidence="9">
    <location>
        <begin position="273"/>
        <end position="291"/>
    </location>
</feature>
<keyword evidence="5" id="KW-0997">Cell inner membrane</keyword>
<proteinExistence type="inferred from homology"/>
<dbReference type="InterPro" id="IPR013525">
    <property type="entry name" value="ABC2_TM"/>
</dbReference>
<protein>
    <recommendedName>
        <fullName evidence="9">Transport permease protein</fullName>
    </recommendedName>
</protein>
<dbReference type="GO" id="GO:0015920">
    <property type="term" value="P:lipopolysaccharide transport"/>
    <property type="evidence" value="ECO:0007669"/>
    <property type="project" value="TreeGrafter"/>
</dbReference>
<keyword evidence="7 9" id="KW-1133">Transmembrane helix</keyword>
<feature type="transmembrane region" description="Helical" evidence="9">
    <location>
        <begin position="176"/>
        <end position="201"/>
    </location>
</feature>
<comment type="similarity">
    <text evidence="2 9">Belongs to the ABC-2 integral membrane protein family.</text>
</comment>
<dbReference type="OrthoDB" id="9789409at2"/>